<dbReference type="Proteomes" id="UP000266313">
    <property type="component" value="Chromosome"/>
</dbReference>
<name>A0A286P3S6_9GAMM</name>
<dbReference type="AlphaFoldDB" id="A0A286P3S6"/>
<accession>A0A286P3S6</accession>
<sequence length="179" mass="19799">MQEDNAPSDRTNTQHRKPRDFHPPKAPMRDYLFNEGCLDLDPVRFTDRTANILILGAPETSGFNLTIARDRFEPGEALPAYVTRQIGVMAKNIKGHKVLRRGACVLGAGEAALAGEFIDATQPTAGQTFFQRQAAFALGEPFRGRVLVFSATRKRPFDAEFDARWSALLAGFRPRAPAP</sequence>
<evidence type="ECO:0000256" key="1">
    <source>
        <dbReference type="SAM" id="MobiDB-lite"/>
    </source>
</evidence>
<dbReference type="InterPro" id="IPR014894">
    <property type="entry name" value="DcrB/EagT6"/>
</dbReference>
<reference evidence="2 3" key="1">
    <citation type="submission" date="2016-12" db="EMBL/GenBank/DDBJ databases">
        <title>Genome sequencing of Methylocaldum marinum.</title>
        <authorList>
            <person name="Takeuchi M."/>
            <person name="Kamagata Y."/>
            <person name="Hiraoka S."/>
            <person name="Oshima K."/>
            <person name="Hattori M."/>
            <person name="Iwasaki W."/>
        </authorList>
    </citation>
    <scope>NUCLEOTIDE SEQUENCE [LARGE SCALE GENOMIC DNA]</scope>
    <source>
        <strain evidence="2 3">S8</strain>
    </source>
</reference>
<dbReference type="Gene3D" id="3.40.1000.10">
    <property type="entry name" value="Mog1/PsbP, alpha/beta/alpha sandwich"/>
    <property type="match status" value="1"/>
</dbReference>
<dbReference type="Pfam" id="PF08786">
    <property type="entry name" value="DcrB"/>
    <property type="match status" value="1"/>
</dbReference>
<keyword evidence="3" id="KW-1185">Reference proteome</keyword>
<proteinExistence type="predicted"/>
<dbReference type="SUPFAM" id="SSF55724">
    <property type="entry name" value="Mog1p/PsbP-like"/>
    <property type="match status" value="1"/>
</dbReference>
<feature type="region of interest" description="Disordered" evidence="1">
    <location>
        <begin position="1"/>
        <end position="26"/>
    </location>
</feature>
<evidence type="ECO:0000313" key="2">
    <source>
        <dbReference type="EMBL" id="BBA32298.1"/>
    </source>
</evidence>
<gene>
    <name evidence="2" type="ORF">sS8_0330</name>
</gene>
<protein>
    <submittedName>
        <fullName evidence="2">Uncharacterized protein</fullName>
    </submittedName>
</protein>
<dbReference type="KEGG" id="mmai:sS8_0330"/>
<evidence type="ECO:0000313" key="3">
    <source>
        <dbReference type="Proteomes" id="UP000266313"/>
    </source>
</evidence>
<dbReference type="InterPro" id="IPR016123">
    <property type="entry name" value="Mog1/PsbP_a/b/a-sand"/>
</dbReference>
<dbReference type="EMBL" id="AP017928">
    <property type="protein sequence ID" value="BBA32298.1"/>
    <property type="molecule type" value="Genomic_DNA"/>
</dbReference>
<organism evidence="2 3">
    <name type="scientific">Methylocaldum marinum</name>
    <dbReference type="NCBI Taxonomy" id="1432792"/>
    <lineage>
        <taxon>Bacteria</taxon>
        <taxon>Pseudomonadati</taxon>
        <taxon>Pseudomonadota</taxon>
        <taxon>Gammaproteobacteria</taxon>
        <taxon>Methylococcales</taxon>
        <taxon>Methylococcaceae</taxon>
        <taxon>Methylocaldum</taxon>
    </lineage>
</organism>